<evidence type="ECO:0000256" key="3">
    <source>
        <dbReference type="ARBA" id="ARBA00022833"/>
    </source>
</evidence>
<keyword evidence="1" id="KW-0479">Metal-binding</keyword>
<dbReference type="Proteomes" id="UP001301958">
    <property type="component" value="Unassembled WGS sequence"/>
</dbReference>
<evidence type="ECO:0000256" key="4">
    <source>
        <dbReference type="PROSITE-ProRule" id="PRU00175"/>
    </source>
</evidence>
<dbReference type="InterPro" id="IPR053238">
    <property type="entry name" value="RING-H2_zinc_finger"/>
</dbReference>
<keyword evidence="6" id="KW-1133">Transmembrane helix</keyword>
<keyword evidence="6" id="KW-0812">Transmembrane</keyword>
<dbReference type="PROSITE" id="PS50089">
    <property type="entry name" value="ZF_RING_2"/>
    <property type="match status" value="1"/>
</dbReference>
<dbReference type="AlphaFoldDB" id="A0AAN7BRZ7"/>
<dbReference type="Gene3D" id="3.30.40.10">
    <property type="entry name" value="Zinc/RING finger domain, C3HC4 (zinc finger)"/>
    <property type="match status" value="1"/>
</dbReference>
<name>A0AAN7BRZ7_9PEZI</name>
<feature type="domain" description="RING-type" evidence="7">
    <location>
        <begin position="368"/>
        <end position="411"/>
    </location>
</feature>
<dbReference type="SUPFAM" id="SSF57850">
    <property type="entry name" value="RING/U-box"/>
    <property type="match status" value="1"/>
</dbReference>
<dbReference type="InterPro" id="IPR001841">
    <property type="entry name" value="Znf_RING"/>
</dbReference>
<protein>
    <recommendedName>
        <fullName evidence="7">RING-type domain-containing protein</fullName>
    </recommendedName>
</protein>
<feature type="compositionally biased region" description="Polar residues" evidence="5">
    <location>
        <begin position="496"/>
        <end position="506"/>
    </location>
</feature>
<comment type="caution">
    <text evidence="8">The sequence shown here is derived from an EMBL/GenBank/DDBJ whole genome shotgun (WGS) entry which is preliminary data.</text>
</comment>
<evidence type="ECO:0000256" key="1">
    <source>
        <dbReference type="ARBA" id="ARBA00022723"/>
    </source>
</evidence>
<dbReference type="PANTHER" id="PTHR14155">
    <property type="entry name" value="RING FINGER DOMAIN-CONTAINING"/>
    <property type="match status" value="1"/>
</dbReference>
<sequence>MSMSVDEIRNVVLLFSNPSWAGAGTVSSTIIRNVTNLSSEIAYSTRYTGNTTVLSTRFAGTTNGVIQGLLYVPSLSYDHPCAAESSLNIPSSAVRQNNLPPTNYHLIALAPWVSPRCAKAYMTAARTAPVRGFIFYVPGNSTEAPPSADDPLWVIEEEDEWRAQTGYPVYAVSAVAGQAMMQHISLYSGNLTEVPYGQNISERFKADPADYARIWTELSIRTPPSGFATWLYVLIVLGVLLVVIATASFLMHFAQARRRAALRRRVQAGEVNLEAMGIKRLTVPMDHIQGFPLFTYYYEPDVINPPTSPQSPSRTRPKRHSREQHSQSGDSIHPNNTPHRGPRSATLSMYEEKTSSLDVMSTSYQPFCEICLEPYQNRVTIIRELACGHIFHPECVDEFLHEVSSLCPLCKASMLPSGFCPKITNGMVRRERAIRQIRGRIDDDMGEQQKQRAGSHLWRSAFRGRLFAVSPSSSTSTELQETKAPSPSQQQLQQSATDGATSNNNRALARERMREFAGTELDDDGRDDTADNGSTRWKRMRNKVFPGFH</sequence>
<feature type="region of interest" description="Disordered" evidence="5">
    <location>
        <begin position="304"/>
        <end position="350"/>
    </location>
</feature>
<keyword evidence="2 4" id="KW-0863">Zinc-finger</keyword>
<feature type="compositionally biased region" description="Basic and acidic residues" evidence="5">
    <location>
        <begin position="508"/>
        <end position="517"/>
    </location>
</feature>
<evidence type="ECO:0000259" key="7">
    <source>
        <dbReference type="PROSITE" id="PS50089"/>
    </source>
</evidence>
<dbReference type="GO" id="GO:0008270">
    <property type="term" value="F:zinc ion binding"/>
    <property type="evidence" value="ECO:0007669"/>
    <property type="project" value="UniProtKB-KW"/>
</dbReference>
<proteinExistence type="predicted"/>
<dbReference type="SMART" id="SM00184">
    <property type="entry name" value="RING"/>
    <property type="match status" value="1"/>
</dbReference>
<evidence type="ECO:0000256" key="5">
    <source>
        <dbReference type="SAM" id="MobiDB-lite"/>
    </source>
</evidence>
<dbReference type="EMBL" id="MU865317">
    <property type="protein sequence ID" value="KAK4228519.1"/>
    <property type="molecule type" value="Genomic_DNA"/>
</dbReference>
<evidence type="ECO:0000313" key="8">
    <source>
        <dbReference type="EMBL" id="KAK4228519.1"/>
    </source>
</evidence>
<feature type="transmembrane region" description="Helical" evidence="6">
    <location>
        <begin position="230"/>
        <end position="254"/>
    </location>
</feature>
<dbReference type="Pfam" id="PF13639">
    <property type="entry name" value="zf-RING_2"/>
    <property type="match status" value="1"/>
</dbReference>
<feature type="compositionally biased region" description="Polar residues" evidence="5">
    <location>
        <begin position="326"/>
        <end position="338"/>
    </location>
</feature>
<feature type="compositionally biased region" description="Low complexity" evidence="5">
    <location>
        <begin position="485"/>
        <end position="495"/>
    </location>
</feature>
<evidence type="ECO:0000256" key="2">
    <source>
        <dbReference type="ARBA" id="ARBA00022771"/>
    </source>
</evidence>
<keyword evidence="9" id="KW-1185">Reference proteome</keyword>
<keyword evidence="6" id="KW-0472">Membrane</keyword>
<reference evidence="8" key="2">
    <citation type="submission" date="2023-05" db="EMBL/GenBank/DDBJ databases">
        <authorList>
            <consortium name="Lawrence Berkeley National Laboratory"/>
            <person name="Steindorff A."/>
            <person name="Hensen N."/>
            <person name="Bonometti L."/>
            <person name="Westerberg I."/>
            <person name="Brannstrom I.O."/>
            <person name="Guillou S."/>
            <person name="Cros-Aarteil S."/>
            <person name="Calhoun S."/>
            <person name="Haridas S."/>
            <person name="Kuo A."/>
            <person name="Mondo S."/>
            <person name="Pangilinan J."/>
            <person name="Riley R."/>
            <person name="Labutti K."/>
            <person name="Andreopoulos B."/>
            <person name="Lipzen A."/>
            <person name="Chen C."/>
            <person name="Yanf M."/>
            <person name="Daum C."/>
            <person name="Ng V."/>
            <person name="Clum A."/>
            <person name="Ohm R."/>
            <person name="Martin F."/>
            <person name="Silar P."/>
            <person name="Natvig D."/>
            <person name="Lalanne C."/>
            <person name="Gautier V."/>
            <person name="Ament-Velasquez S.L."/>
            <person name="Kruys A."/>
            <person name="Hutchinson M.I."/>
            <person name="Powell A.J."/>
            <person name="Barry K."/>
            <person name="Miller A.N."/>
            <person name="Grigoriev I.V."/>
            <person name="Debuchy R."/>
            <person name="Gladieux P."/>
            <person name="Thoren M.H."/>
            <person name="Johannesson H."/>
        </authorList>
    </citation>
    <scope>NUCLEOTIDE SEQUENCE</scope>
    <source>
        <strain evidence="8">CBS 990.96</strain>
    </source>
</reference>
<reference evidence="8" key="1">
    <citation type="journal article" date="2023" name="Mol. Phylogenet. Evol.">
        <title>Genome-scale phylogeny and comparative genomics of the fungal order Sordariales.</title>
        <authorList>
            <person name="Hensen N."/>
            <person name="Bonometti L."/>
            <person name="Westerberg I."/>
            <person name="Brannstrom I.O."/>
            <person name="Guillou S."/>
            <person name="Cros-Aarteil S."/>
            <person name="Calhoun S."/>
            <person name="Haridas S."/>
            <person name="Kuo A."/>
            <person name="Mondo S."/>
            <person name="Pangilinan J."/>
            <person name="Riley R."/>
            <person name="LaButti K."/>
            <person name="Andreopoulos B."/>
            <person name="Lipzen A."/>
            <person name="Chen C."/>
            <person name="Yan M."/>
            <person name="Daum C."/>
            <person name="Ng V."/>
            <person name="Clum A."/>
            <person name="Steindorff A."/>
            <person name="Ohm R.A."/>
            <person name="Martin F."/>
            <person name="Silar P."/>
            <person name="Natvig D.O."/>
            <person name="Lalanne C."/>
            <person name="Gautier V."/>
            <person name="Ament-Velasquez S.L."/>
            <person name="Kruys A."/>
            <person name="Hutchinson M.I."/>
            <person name="Powell A.J."/>
            <person name="Barry K."/>
            <person name="Miller A.N."/>
            <person name="Grigoriev I.V."/>
            <person name="Debuchy R."/>
            <person name="Gladieux P."/>
            <person name="Hiltunen Thoren M."/>
            <person name="Johannesson H."/>
        </authorList>
    </citation>
    <scope>NUCLEOTIDE SEQUENCE</scope>
    <source>
        <strain evidence="8">CBS 990.96</strain>
    </source>
</reference>
<dbReference type="PANTHER" id="PTHR14155:SF627">
    <property type="entry name" value="OS06G0192800 PROTEIN"/>
    <property type="match status" value="1"/>
</dbReference>
<accession>A0AAN7BRZ7</accession>
<feature type="region of interest" description="Disordered" evidence="5">
    <location>
        <begin position="473"/>
        <end position="549"/>
    </location>
</feature>
<keyword evidence="3" id="KW-0862">Zinc</keyword>
<evidence type="ECO:0000313" key="9">
    <source>
        <dbReference type="Proteomes" id="UP001301958"/>
    </source>
</evidence>
<gene>
    <name evidence="8" type="ORF">QBC38DRAFT_454103</name>
</gene>
<dbReference type="InterPro" id="IPR013083">
    <property type="entry name" value="Znf_RING/FYVE/PHD"/>
</dbReference>
<evidence type="ECO:0000256" key="6">
    <source>
        <dbReference type="SAM" id="Phobius"/>
    </source>
</evidence>
<organism evidence="8 9">
    <name type="scientific">Podospora fimiseda</name>
    <dbReference type="NCBI Taxonomy" id="252190"/>
    <lineage>
        <taxon>Eukaryota</taxon>
        <taxon>Fungi</taxon>
        <taxon>Dikarya</taxon>
        <taxon>Ascomycota</taxon>
        <taxon>Pezizomycotina</taxon>
        <taxon>Sordariomycetes</taxon>
        <taxon>Sordariomycetidae</taxon>
        <taxon>Sordariales</taxon>
        <taxon>Podosporaceae</taxon>
        <taxon>Podospora</taxon>
    </lineage>
</organism>